<dbReference type="InterPro" id="IPR001789">
    <property type="entry name" value="Sig_transdc_resp-reg_receiver"/>
</dbReference>
<dbReference type="SMART" id="SM00448">
    <property type="entry name" value="REC"/>
    <property type="match status" value="1"/>
</dbReference>
<comment type="caution">
    <text evidence="4">The sequence shown here is derived from an EMBL/GenBank/DDBJ whole genome shotgun (WGS) entry which is preliminary data.</text>
</comment>
<dbReference type="InterPro" id="IPR050595">
    <property type="entry name" value="Bact_response_regulator"/>
</dbReference>
<dbReference type="PROSITE" id="PS50110">
    <property type="entry name" value="RESPONSE_REGULATORY"/>
    <property type="match status" value="1"/>
</dbReference>
<dbReference type="PANTHER" id="PTHR44591:SF3">
    <property type="entry name" value="RESPONSE REGULATORY DOMAIN-CONTAINING PROTEIN"/>
    <property type="match status" value="1"/>
</dbReference>
<gene>
    <name evidence="4" type="ORF">ENV62_02945</name>
</gene>
<evidence type="ECO:0000256" key="2">
    <source>
        <dbReference type="PROSITE-ProRule" id="PRU00169"/>
    </source>
</evidence>
<feature type="domain" description="Response regulatory" evidence="3">
    <location>
        <begin position="5"/>
        <end position="119"/>
    </location>
</feature>
<dbReference type="AlphaFoldDB" id="A0A7C3SI73"/>
<dbReference type="PANTHER" id="PTHR44591">
    <property type="entry name" value="STRESS RESPONSE REGULATOR PROTEIN 1"/>
    <property type="match status" value="1"/>
</dbReference>
<dbReference type="SUPFAM" id="SSF52172">
    <property type="entry name" value="CheY-like"/>
    <property type="match status" value="1"/>
</dbReference>
<dbReference type="Pfam" id="PF00072">
    <property type="entry name" value="Response_reg"/>
    <property type="match status" value="1"/>
</dbReference>
<accession>A0A7C3SI73</accession>
<keyword evidence="1 2" id="KW-0597">Phosphoprotein</keyword>
<reference evidence="4" key="1">
    <citation type="journal article" date="2020" name="mSystems">
        <title>Genome- and Community-Level Interaction Insights into Carbon Utilization and Element Cycling Functions of Hydrothermarchaeota in Hydrothermal Sediment.</title>
        <authorList>
            <person name="Zhou Z."/>
            <person name="Liu Y."/>
            <person name="Xu W."/>
            <person name="Pan J."/>
            <person name="Luo Z.H."/>
            <person name="Li M."/>
        </authorList>
    </citation>
    <scope>NUCLEOTIDE SEQUENCE [LARGE SCALE GENOMIC DNA]</scope>
    <source>
        <strain evidence="4">SpSt-776</strain>
    </source>
</reference>
<protein>
    <submittedName>
        <fullName evidence="4">Response regulator</fullName>
    </submittedName>
</protein>
<dbReference type="GO" id="GO:0000160">
    <property type="term" value="P:phosphorelay signal transduction system"/>
    <property type="evidence" value="ECO:0007669"/>
    <property type="project" value="InterPro"/>
</dbReference>
<evidence type="ECO:0000259" key="3">
    <source>
        <dbReference type="PROSITE" id="PS50110"/>
    </source>
</evidence>
<sequence>MEPRHILVIDDDVGTRDALADILVRAGFAVSTWEGDADLEAVCTGRRYQVAVVDFHLPFQNGLEVARRLKQLQPECRIILISSELPTVQDALASSEAVDRFLSKPFSKDTFLEAVGQLC</sequence>
<proteinExistence type="predicted"/>
<dbReference type="InterPro" id="IPR011006">
    <property type="entry name" value="CheY-like_superfamily"/>
</dbReference>
<evidence type="ECO:0000313" key="4">
    <source>
        <dbReference type="EMBL" id="HGB14181.1"/>
    </source>
</evidence>
<dbReference type="CDD" id="cd00156">
    <property type="entry name" value="REC"/>
    <property type="match status" value="1"/>
</dbReference>
<evidence type="ECO:0000256" key="1">
    <source>
        <dbReference type="ARBA" id="ARBA00022553"/>
    </source>
</evidence>
<dbReference type="EMBL" id="DTHB01000026">
    <property type="protein sequence ID" value="HGB14181.1"/>
    <property type="molecule type" value="Genomic_DNA"/>
</dbReference>
<organism evidence="4">
    <name type="scientific">Desulfobacca acetoxidans</name>
    <dbReference type="NCBI Taxonomy" id="60893"/>
    <lineage>
        <taxon>Bacteria</taxon>
        <taxon>Pseudomonadati</taxon>
        <taxon>Thermodesulfobacteriota</taxon>
        <taxon>Desulfobaccia</taxon>
        <taxon>Desulfobaccales</taxon>
        <taxon>Desulfobaccaceae</taxon>
        <taxon>Desulfobacca</taxon>
    </lineage>
</organism>
<name>A0A7C3SI73_9BACT</name>
<feature type="modified residue" description="4-aspartylphosphate" evidence="2">
    <location>
        <position position="54"/>
    </location>
</feature>
<dbReference type="Gene3D" id="3.40.50.2300">
    <property type="match status" value="1"/>
</dbReference>